<reference evidence="13" key="1">
    <citation type="submission" date="2021-10" db="EMBL/GenBank/DDBJ databases">
        <title>Tropical sea cucumber genome reveals ecological adaptation and Cuvierian tubules defense mechanism.</title>
        <authorList>
            <person name="Chen T."/>
        </authorList>
    </citation>
    <scope>NUCLEOTIDE SEQUENCE</scope>
    <source>
        <strain evidence="13">Nanhai2018</strain>
        <tissue evidence="13">Muscle</tissue>
    </source>
</reference>
<name>A0A9Q1CIX9_HOLLE</name>
<dbReference type="GO" id="GO:0030054">
    <property type="term" value="C:cell junction"/>
    <property type="evidence" value="ECO:0007669"/>
    <property type="project" value="TreeGrafter"/>
</dbReference>
<proteinExistence type="predicted"/>
<dbReference type="SMART" id="SM00228">
    <property type="entry name" value="PDZ"/>
    <property type="match status" value="1"/>
</dbReference>
<comment type="subcellular location">
    <subcellularLocation>
        <location evidence="1">Mitochondrion outer membrane</location>
    </subcellularLocation>
</comment>
<dbReference type="InterPro" id="IPR050614">
    <property type="entry name" value="Synaptic_Scaffolding_LAP-MAGUK"/>
</dbReference>
<evidence type="ECO:0000256" key="6">
    <source>
        <dbReference type="ARBA" id="ARBA00023136"/>
    </source>
</evidence>
<evidence type="ECO:0000256" key="9">
    <source>
        <dbReference type="ARBA" id="ARBA00075222"/>
    </source>
</evidence>
<keyword evidence="3" id="KW-1000">Mitochondrion outer membrane</keyword>
<keyword evidence="5" id="KW-0496">Mitochondrion</keyword>
<comment type="subunit">
    <text evidence="7">Binds (via the PDZ domain) to isoform 2A of SYNJ2 (via the unique motif in the C-terminus). Interacts (via C-terminus) with RALBP1. Interacts (via PDZ domain) with ACVR2A (via C-terminus) and ACVR2B (via C-terminus). Forms a ternary complex with ACVR2A and RALBP1. Interacts with MAPK12. Interacts with DLL1; enhances DLL1 protein stability, and promotes notch signaling in endothelial cells.</text>
</comment>
<evidence type="ECO:0000259" key="12">
    <source>
        <dbReference type="PROSITE" id="PS50106"/>
    </source>
</evidence>
<dbReference type="Pfam" id="PF00595">
    <property type="entry name" value="PDZ"/>
    <property type="match status" value="1"/>
</dbReference>
<dbReference type="GO" id="GO:0005741">
    <property type="term" value="C:mitochondrial outer membrane"/>
    <property type="evidence" value="ECO:0007669"/>
    <property type="project" value="UniProtKB-SubCell"/>
</dbReference>
<dbReference type="Gene3D" id="2.30.42.10">
    <property type="match status" value="1"/>
</dbReference>
<sequence length="149" mass="16181">MGERIELDRGDKGLGFNIKGGTDQQHIRSDDGIFVTKIRDDGAAAVDGRLQKGDRILEINGTDVRKVQHKEAVDLFLSAGNKVTLVVQHGAEQAALEAAKKVEQPPKKSEPVDKSEDGNSKWILGVTFTVVGLIAVAGTLAFIYKKRMK</sequence>
<evidence type="ECO:0000256" key="1">
    <source>
        <dbReference type="ARBA" id="ARBA00004294"/>
    </source>
</evidence>
<dbReference type="GO" id="GO:0045197">
    <property type="term" value="P:establishment or maintenance of epithelial cell apical/basal polarity"/>
    <property type="evidence" value="ECO:0007669"/>
    <property type="project" value="TreeGrafter"/>
</dbReference>
<keyword evidence="6 11" id="KW-0472">Membrane</keyword>
<dbReference type="AlphaFoldDB" id="A0A9Q1CIX9"/>
<organism evidence="13 14">
    <name type="scientific">Holothuria leucospilota</name>
    <name type="common">Black long sea cucumber</name>
    <name type="synonym">Mertensiothuria leucospilota</name>
    <dbReference type="NCBI Taxonomy" id="206669"/>
    <lineage>
        <taxon>Eukaryota</taxon>
        <taxon>Metazoa</taxon>
        <taxon>Echinodermata</taxon>
        <taxon>Eleutherozoa</taxon>
        <taxon>Echinozoa</taxon>
        <taxon>Holothuroidea</taxon>
        <taxon>Aspidochirotacea</taxon>
        <taxon>Aspidochirotida</taxon>
        <taxon>Holothuriidae</taxon>
        <taxon>Holothuria</taxon>
    </lineage>
</organism>
<keyword evidence="2 11" id="KW-0812">Transmembrane</keyword>
<gene>
    <name evidence="13" type="ORF">HOLleu_08884</name>
</gene>
<dbReference type="InterPro" id="IPR001478">
    <property type="entry name" value="PDZ"/>
</dbReference>
<feature type="compositionally biased region" description="Basic and acidic residues" evidence="10">
    <location>
        <begin position="98"/>
        <end position="116"/>
    </location>
</feature>
<feature type="transmembrane region" description="Helical" evidence="11">
    <location>
        <begin position="122"/>
        <end position="144"/>
    </location>
</feature>
<evidence type="ECO:0000256" key="3">
    <source>
        <dbReference type="ARBA" id="ARBA00022787"/>
    </source>
</evidence>
<accession>A0A9Q1CIX9</accession>
<keyword evidence="4 11" id="KW-1133">Transmembrane helix</keyword>
<protein>
    <recommendedName>
        <fullName evidence="8">Synaptojanin-2-binding protein</fullName>
    </recommendedName>
    <alternativeName>
        <fullName evidence="9">Mitochondrial outer membrane protein 25</fullName>
    </alternativeName>
</protein>
<evidence type="ECO:0000313" key="14">
    <source>
        <dbReference type="Proteomes" id="UP001152320"/>
    </source>
</evidence>
<evidence type="ECO:0000256" key="7">
    <source>
        <dbReference type="ARBA" id="ARBA00063547"/>
    </source>
</evidence>
<dbReference type="SUPFAM" id="SSF50156">
    <property type="entry name" value="PDZ domain-like"/>
    <property type="match status" value="1"/>
</dbReference>
<evidence type="ECO:0000256" key="5">
    <source>
        <dbReference type="ARBA" id="ARBA00023128"/>
    </source>
</evidence>
<evidence type="ECO:0000256" key="2">
    <source>
        <dbReference type="ARBA" id="ARBA00022692"/>
    </source>
</evidence>
<dbReference type="InterPro" id="IPR036034">
    <property type="entry name" value="PDZ_sf"/>
</dbReference>
<evidence type="ECO:0000256" key="4">
    <source>
        <dbReference type="ARBA" id="ARBA00022989"/>
    </source>
</evidence>
<dbReference type="Proteomes" id="UP001152320">
    <property type="component" value="Chromosome 3"/>
</dbReference>
<evidence type="ECO:0000256" key="10">
    <source>
        <dbReference type="SAM" id="MobiDB-lite"/>
    </source>
</evidence>
<dbReference type="PANTHER" id="PTHR23119:SF51">
    <property type="entry name" value="DISKS LARGE 1 TUMOR SUPPRESSOR PROTEIN"/>
    <property type="match status" value="1"/>
</dbReference>
<dbReference type="FunFam" id="2.30.42.10:FF:000161">
    <property type="entry name" value="Synaptojanin-2-binding protein"/>
    <property type="match status" value="1"/>
</dbReference>
<dbReference type="GO" id="GO:0016323">
    <property type="term" value="C:basolateral plasma membrane"/>
    <property type="evidence" value="ECO:0007669"/>
    <property type="project" value="TreeGrafter"/>
</dbReference>
<comment type="caution">
    <text evidence="13">The sequence shown here is derived from an EMBL/GenBank/DDBJ whole genome shotgun (WGS) entry which is preliminary data.</text>
</comment>
<feature type="region of interest" description="Disordered" evidence="10">
    <location>
        <begin position="97"/>
        <end position="116"/>
    </location>
</feature>
<evidence type="ECO:0000256" key="11">
    <source>
        <dbReference type="SAM" id="Phobius"/>
    </source>
</evidence>
<dbReference type="GO" id="GO:0043113">
    <property type="term" value="P:receptor clustering"/>
    <property type="evidence" value="ECO:0007669"/>
    <property type="project" value="TreeGrafter"/>
</dbReference>
<evidence type="ECO:0000313" key="13">
    <source>
        <dbReference type="EMBL" id="KAJ8045801.1"/>
    </source>
</evidence>
<dbReference type="PANTHER" id="PTHR23119">
    <property type="entry name" value="DISCS LARGE"/>
    <property type="match status" value="1"/>
</dbReference>
<feature type="domain" description="PDZ" evidence="12">
    <location>
        <begin position="4"/>
        <end position="91"/>
    </location>
</feature>
<evidence type="ECO:0000256" key="8">
    <source>
        <dbReference type="ARBA" id="ARBA00070337"/>
    </source>
</evidence>
<dbReference type="GO" id="GO:0097120">
    <property type="term" value="P:receptor localization to synapse"/>
    <property type="evidence" value="ECO:0007669"/>
    <property type="project" value="TreeGrafter"/>
</dbReference>
<dbReference type="GO" id="GO:0019901">
    <property type="term" value="F:protein kinase binding"/>
    <property type="evidence" value="ECO:0007669"/>
    <property type="project" value="TreeGrafter"/>
</dbReference>
<keyword evidence="14" id="KW-1185">Reference proteome</keyword>
<dbReference type="EMBL" id="JAIZAY010000003">
    <property type="protein sequence ID" value="KAJ8045801.1"/>
    <property type="molecule type" value="Genomic_DNA"/>
</dbReference>
<dbReference type="GO" id="GO:0098609">
    <property type="term" value="P:cell-cell adhesion"/>
    <property type="evidence" value="ECO:0007669"/>
    <property type="project" value="TreeGrafter"/>
</dbReference>
<dbReference type="OrthoDB" id="123971at2759"/>
<dbReference type="PROSITE" id="PS50106">
    <property type="entry name" value="PDZ"/>
    <property type="match status" value="1"/>
</dbReference>